<protein>
    <submittedName>
        <fullName evidence="2">Uncharacterized protein</fullName>
    </submittedName>
</protein>
<sequence>EGTNSNDGAKEPYGIQPMFKSSWTKPAPQPKLCIPLKNCVTNSEAMLLGFIAEKNLHFADVPDLVELIKTLAKEARKTFMACGSYLQLKMPVTNKILRHVSAHDPFVKAQGHALQYMLALPSRATNVLMESEEAAYDLEVCRLHMDNALPEATCTTRLDICVSICRIQWKRKKGAVQFFRKDDFLHDPINGKLLSNIRGTFRAHSTLFGEEQATSEIDLSSPLNYGAPSSRLGLGTPRTPGAGGTTIRPRPDVHTKRKCEQLMLGDQTPMRPVISGMVIRTSGLMPEMREAFFQCHV</sequence>
<keyword evidence="3" id="KW-1185">Reference proteome</keyword>
<organism evidence="2 3">
    <name type="scientific">Paralvinella palmiformis</name>
    <dbReference type="NCBI Taxonomy" id="53620"/>
    <lineage>
        <taxon>Eukaryota</taxon>
        <taxon>Metazoa</taxon>
        <taxon>Spiralia</taxon>
        <taxon>Lophotrochozoa</taxon>
        <taxon>Annelida</taxon>
        <taxon>Polychaeta</taxon>
        <taxon>Sedentaria</taxon>
        <taxon>Canalipalpata</taxon>
        <taxon>Terebellida</taxon>
        <taxon>Terebelliformia</taxon>
        <taxon>Alvinellidae</taxon>
        <taxon>Paralvinella</taxon>
    </lineage>
</organism>
<comment type="caution">
    <text evidence="2">The sequence shown here is derived from an EMBL/GenBank/DDBJ whole genome shotgun (WGS) entry which is preliminary data.</text>
</comment>
<proteinExistence type="predicted"/>
<feature type="region of interest" description="Disordered" evidence="1">
    <location>
        <begin position="229"/>
        <end position="251"/>
    </location>
</feature>
<feature type="compositionally biased region" description="Low complexity" evidence="1">
    <location>
        <begin position="235"/>
        <end position="248"/>
    </location>
</feature>
<dbReference type="Proteomes" id="UP001208570">
    <property type="component" value="Unassembled WGS sequence"/>
</dbReference>
<dbReference type="AlphaFoldDB" id="A0AAD9ITB5"/>
<dbReference type="EMBL" id="JAODUP010001305">
    <property type="protein sequence ID" value="KAK2140577.1"/>
    <property type="molecule type" value="Genomic_DNA"/>
</dbReference>
<feature type="non-terminal residue" evidence="2">
    <location>
        <position position="1"/>
    </location>
</feature>
<evidence type="ECO:0000313" key="2">
    <source>
        <dbReference type="EMBL" id="KAK2140577.1"/>
    </source>
</evidence>
<accession>A0AAD9ITB5</accession>
<gene>
    <name evidence="2" type="ORF">LSH36_1305g00000</name>
</gene>
<reference evidence="2" key="1">
    <citation type="journal article" date="2023" name="Mol. Biol. Evol.">
        <title>Third-Generation Sequencing Reveals the Adaptive Role of the Epigenome in Three Deep-Sea Polychaetes.</title>
        <authorList>
            <person name="Perez M."/>
            <person name="Aroh O."/>
            <person name="Sun Y."/>
            <person name="Lan Y."/>
            <person name="Juniper S.K."/>
            <person name="Young C.R."/>
            <person name="Angers B."/>
            <person name="Qian P.Y."/>
        </authorList>
    </citation>
    <scope>NUCLEOTIDE SEQUENCE</scope>
    <source>
        <strain evidence="2">P08H-3</strain>
    </source>
</reference>
<evidence type="ECO:0000256" key="1">
    <source>
        <dbReference type="SAM" id="MobiDB-lite"/>
    </source>
</evidence>
<name>A0AAD9ITB5_9ANNE</name>
<evidence type="ECO:0000313" key="3">
    <source>
        <dbReference type="Proteomes" id="UP001208570"/>
    </source>
</evidence>